<accession>A0A1I7UQC2</accession>
<dbReference type="WBParaSite" id="Csp11.Scaffold630.g18285.t1">
    <property type="protein sequence ID" value="Csp11.Scaffold630.g18285.t1"/>
    <property type="gene ID" value="Csp11.Scaffold630.g18285"/>
</dbReference>
<evidence type="ECO:0000256" key="1">
    <source>
        <dbReference type="SAM" id="MobiDB-lite"/>
    </source>
</evidence>
<dbReference type="Proteomes" id="UP000095282">
    <property type="component" value="Unplaced"/>
</dbReference>
<dbReference type="AlphaFoldDB" id="A0A1I7UQC2"/>
<keyword evidence="2" id="KW-1185">Reference proteome</keyword>
<proteinExistence type="predicted"/>
<evidence type="ECO:0000313" key="3">
    <source>
        <dbReference type="WBParaSite" id="Csp11.Scaffold630.g18285.t1"/>
    </source>
</evidence>
<evidence type="ECO:0000313" key="2">
    <source>
        <dbReference type="Proteomes" id="UP000095282"/>
    </source>
</evidence>
<feature type="region of interest" description="Disordered" evidence="1">
    <location>
        <begin position="47"/>
        <end position="66"/>
    </location>
</feature>
<dbReference type="eggNOG" id="ENOG502TJ7Q">
    <property type="taxonomic scope" value="Eukaryota"/>
</dbReference>
<sequence length="66" mass="7178">MSITILNDPQLSSDVYDLLMSRTPTLGSFCETPLPNSRIITSESSTHSLSLSGSNIVLPHPYRNDG</sequence>
<organism evidence="2 3">
    <name type="scientific">Caenorhabditis tropicalis</name>
    <dbReference type="NCBI Taxonomy" id="1561998"/>
    <lineage>
        <taxon>Eukaryota</taxon>
        <taxon>Metazoa</taxon>
        <taxon>Ecdysozoa</taxon>
        <taxon>Nematoda</taxon>
        <taxon>Chromadorea</taxon>
        <taxon>Rhabditida</taxon>
        <taxon>Rhabditina</taxon>
        <taxon>Rhabditomorpha</taxon>
        <taxon>Rhabditoidea</taxon>
        <taxon>Rhabditidae</taxon>
        <taxon>Peloderinae</taxon>
        <taxon>Caenorhabditis</taxon>
    </lineage>
</organism>
<name>A0A1I7UQC2_9PELO</name>
<reference evidence="3" key="1">
    <citation type="submission" date="2016-11" db="UniProtKB">
        <authorList>
            <consortium name="WormBaseParasite"/>
        </authorList>
    </citation>
    <scope>IDENTIFICATION</scope>
</reference>
<protein>
    <submittedName>
        <fullName evidence="3">Uncharacterized protein</fullName>
    </submittedName>
</protein>